<evidence type="ECO:0000313" key="4">
    <source>
        <dbReference type="Proteomes" id="UP001495147"/>
    </source>
</evidence>
<reference evidence="3 4" key="1">
    <citation type="submission" date="2024-05" db="EMBL/GenBank/DDBJ databases">
        <title>Roseateles sp. DJS-2-20 16S ribosomal RNA gene Genome sequencing and assembly.</title>
        <authorList>
            <person name="Woo H."/>
        </authorList>
    </citation>
    <scope>NUCLEOTIDE SEQUENCE [LARGE SCALE GENOMIC DNA]</scope>
    <source>
        <strain evidence="3 4">DJS-2-20</strain>
    </source>
</reference>
<proteinExistence type="predicted"/>
<protein>
    <submittedName>
        <fullName evidence="3">Serine hydrolase domain-containing protein</fullName>
        <ecNumber evidence="3">3.1.1.103</ecNumber>
    </submittedName>
</protein>
<dbReference type="InterPro" id="IPR001466">
    <property type="entry name" value="Beta-lactam-related"/>
</dbReference>
<keyword evidence="3" id="KW-0378">Hydrolase</keyword>
<sequence>MKRLRTVALALLFPLSSWSAPLVAPARLDAALSGLVQRGELAGVSALVFENGKEAYFGAFGQADRDAERAMSRDVLAVIYSMTKPVIGVALMQLYEQGKFQLDDPVAKYLPEYANARVYVGDGPDGKPLTEPLKRPITIRDLGRHTAGFPEGRNHPPGLLRAYQAVHVNGWLADLAETSRRIASVPLAFQPGTQWMYGPSMDVQGRLVEVLSGQKLDVYLAEHIFKPLGMKSTRYVVKPTDADVLKLAPTYQRQLNPPNQGHLHRIPDTGAHAYNLGDWPLKGGSSGLVSTIDDYAQFARALLDGGVAPNGGRLLKAETIKLMATNALAPEVTQRSWLPTKGNVGFGINFAVRTAPPSNREDASGPVGEFFWDGAANTLFWVDPKHQIVGLLFTQLLPPGDPKLVKAIRDAVYADDAEASSANKPPRPAAAKP</sequence>
<dbReference type="InterPro" id="IPR050789">
    <property type="entry name" value="Diverse_Enzym_Activities"/>
</dbReference>
<evidence type="ECO:0000313" key="3">
    <source>
        <dbReference type="EMBL" id="MEO3692388.1"/>
    </source>
</evidence>
<evidence type="ECO:0000259" key="2">
    <source>
        <dbReference type="Pfam" id="PF00144"/>
    </source>
</evidence>
<organism evidence="3 4">
    <name type="scientific">Roseateles paludis</name>
    <dbReference type="NCBI Taxonomy" id="3145238"/>
    <lineage>
        <taxon>Bacteria</taxon>
        <taxon>Pseudomonadati</taxon>
        <taxon>Pseudomonadota</taxon>
        <taxon>Betaproteobacteria</taxon>
        <taxon>Burkholderiales</taxon>
        <taxon>Sphaerotilaceae</taxon>
        <taxon>Roseateles</taxon>
    </lineage>
</organism>
<dbReference type="GO" id="GO:0016787">
    <property type="term" value="F:hydrolase activity"/>
    <property type="evidence" value="ECO:0007669"/>
    <property type="project" value="UniProtKB-KW"/>
</dbReference>
<keyword evidence="4" id="KW-1185">Reference proteome</keyword>
<dbReference type="Pfam" id="PF00144">
    <property type="entry name" value="Beta-lactamase"/>
    <property type="match status" value="1"/>
</dbReference>
<name>A0ABV0G3V9_9BURK</name>
<keyword evidence="1" id="KW-0732">Signal</keyword>
<dbReference type="Gene3D" id="3.40.710.10">
    <property type="entry name" value="DD-peptidase/beta-lactamase superfamily"/>
    <property type="match status" value="1"/>
</dbReference>
<dbReference type="PANTHER" id="PTHR43283:SF3">
    <property type="entry name" value="BETA-LACTAMASE FAMILY PROTEIN (AFU_ORTHOLOGUE AFUA_5G07500)"/>
    <property type="match status" value="1"/>
</dbReference>
<comment type="caution">
    <text evidence="3">The sequence shown here is derived from an EMBL/GenBank/DDBJ whole genome shotgun (WGS) entry which is preliminary data.</text>
</comment>
<dbReference type="PANTHER" id="PTHR43283">
    <property type="entry name" value="BETA-LACTAMASE-RELATED"/>
    <property type="match status" value="1"/>
</dbReference>
<dbReference type="SUPFAM" id="SSF56601">
    <property type="entry name" value="beta-lactamase/transpeptidase-like"/>
    <property type="match status" value="1"/>
</dbReference>
<gene>
    <name evidence="3" type="ORF">ABDJ85_12985</name>
</gene>
<feature type="chain" id="PRO_5047142972" evidence="1">
    <location>
        <begin position="20"/>
        <end position="433"/>
    </location>
</feature>
<accession>A0ABV0G3V9</accession>
<feature type="domain" description="Beta-lactamase-related" evidence="2">
    <location>
        <begin position="28"/>
        <end position="411"/>
    </location>
</feature>
<dbReference type="Proteomes" id="UP001495147">
    <property type="component" value="Unassembled WGS sequence"/>
</dbReference>
<dbReference type="InterPro" id="IPR012338">
    <property type="entry name" value="Beta-lactam/transpept-like"/>
</dbReference>
<feature type="signal peptide" evidence="1">
    <location>
        <begin position="1"/>
        <end position="19"/>
    </location>
</feature>
<dbReference type="RefSeq" id="WP_347705206.1">
    <property type="nucleotide sequence ID" value="NZ_JBDPZD010000003.1"/>
</dbReference>
<evidence type="ECO:0000256" key="1">
    <source>
        <dbReference type="SAM" id="SignalP"/>
    </source>
</evidence>
<dbReference type="EMBL" id="JBDPZD010000003">
    <property type="protein sequence ID" value="MEO3692388.1"/>
    <property type="molecule type" value="Genomic_DNA"/>
</dbReference>
<dbReference type="EC" id="3.1.1.103" evidence="3"/>